<evidence type="ECO:0000313" key="1">
    <source>
        <dbReference type="EMBL" id="THC97590.1"/>
    </source>
</evidence>
<accession>A0A4S3JQ74</accession>
<organism evidence="1 2">
    <name type="scientific">Aspergillus tanneri</name>
    <dbReference type="NCBI Taxonomy" id="1220188"/>
    <lineage>
        <taxon>Eukaryota</taxon>
        <taxon>Fungi</taxon>
        <taxon>Dikarya</taxon>
        <taxon>Ascomycota</taxon>
        <taxon>Pezizomycotina</taxon>
        <taxon>Eurotiomycetes</taxon>
        <taxon>Eurotiomycetidae</taxon>
        <taxon>Eurotiales</taxon>
        <taxon>Aspergillaceae</taxon>
        <taxon>Aspergillus</taxon>
        <taxon>Aspergillus subgen. Circumdati</taxon>
    </lineage>
</organism>
<dbReference type="Proteomes" id="UP000308092">
    <property type="component" value="Unassembled WGS sequence"/>
</dbReference>
<evidence type="ECO:0000313" key="2">
    <source>
        <dbReference type="Proteomes" id="UP000308092"/>
    </source>
</evidence>
<proteinExistence type="predicted"/>
<keyword evidence="2" id="KW-1185">Reference proteome</keyword>
<reference evidence="1 2" key="1">
    <citation type="submission" date="2019-03" db="EMBL/GenBank/DDBJ databases">
        <title>The genome sequence of a newly discovered highly antifungal drug resistant Aspergillus species, Aspergillus tanneri NIH 1004.</title>
        <authorList>
            <person name="Mounaud S."/>
            <person name="Singh I."/>
            <person name="Joardar V."/>
            <person name="Pakala S."/>
            <person name="Pakala S."/>
            <person name="Venepally P."/>
            <person name="Hoover J."/>
            <person name="Nierman W."/>
            <person name="Chung J."/>
            <person name="Losada L."/>
        </authorList>
    </citation>
    <scope>NUCLEOTIDE SEQUENCE [LARGE SCALE GENOMIC DNA]</scope>
    <source>
        <strain evidence="1 2">NIH1004</strain>
    </source>
</reference>
<dbReference type="VEuPathDB" id="FungiDB:EYZ11_002945"/>
<name>A0A4S3JQ74_9EURO</name>
<comment type="caution">
    <text evidence="1">The sequence shown here is derived from an EMBL/GenBank/DDBJ whole genome shotgun (WGS) entry which is preliminary data.</text>
</comment>
<gene>
    <name evidence="1" type="ORF">EYZ11_002945</name>
</gene>
<dbReference type="AlphaFoldDB" id="A0A4S3JQ74"/>
<protein>
    <submittedName>
        <fullName evidence="1">Uncharacterized protein</fullName>
    </submittedName>
</protein>
<sequence>MLGTYHIRLVGSRKPPELKRIVLREHPTQIT</sequence>
<dbReference type="EMBL" id="SOSA01000070">
    <property type="protein sequence ID" value="THC97590.1"/>
    <property type="molecule type" value="Genomic_DNA"/>
</dbReference>